<keyword evidence="3" id="KW-1185">Reference proteome</keyword>
<keyword evidence="1" id="KW-0472">Membrane</keyword>
<keyword evidence="1" id="KW-0812">Transmembrane</keyword>
<organism evidence="2 3">
    <name type="scientific">Mannheimia indoligenes</name>
    <dbReference type="NCBI Taxonomy" id="3103145"/>
    <lineage>
        <taxon>Bacteria</taxon>
        <taxon>Pseudomonadati</taxon>
        <taxon>Pseudomonadota</taxon>
        <taxon>Gammaproteobacteria</taxon>
        <taxon>Pasteurellales</taxon>
        <taxon>Pasteurellaceae</taxon>
        <taxon>Mannheimia</taxon>
    </lineage>
</organism>
<comment type="caution">
    <text evidence="2">The sequence shown here is derived from an EMBL/GenBank/DDBJ whole genome shotgun (WGS) entry which is preliminary data.</text>
</comment>
<evidence type="ECO:0000256" key="1">
    <source>
        <dbReference type="SAM" id="Phobius"/>
    </source>
</evidence>
<gene>
    <name evidence="2" type="ORF">V6W77_08525</name>
</gene>
<name>A0ABU7ZG27_9PAST</name>
<reference evidence="2" key="1">
    <citation type="submission" date="2023-12" db="EMBL/GenBank/DDBJ databases">
        <title>Mannheima indologenes sp. nov. proposed for Clade V organisms of Mannheimia.</title>
        <authorList>
            <person name="Christensen H."/>
        </authorList>
    </citation>
    <scope>NUCLEOTIDE SEQUENCE</scope>
    <source>
        <strain evidence="2">M14.4</strain>
    </source>
</reference>
<sequence length="145" mass="16077">MLSNINLNKLPDGLLDWQEKEIHNLIKQQSGEDEFYRLGARFLGENDLSIGSWTNTGVPSNNQPNSFFLSLKKEVHKFFCTDCTEYNTQRNQLGSTLENMVKVVSSAIAGSLGIAEGVIIGTITCIIIVIIKLGKNAWCNSINID</sequence>
<evidence type="ECO:0000313" key="3">
    <source>
        <dbReference type="Proteomes" id="UP001432017"/>
    </source>
</evidence>
<accession>A0ABU7ZG27</accession>
<feature type="transmembrane region" description="Helical" evidence="1">
    <location>
        <begin position="107"/>
        <end position="131"/>
    </location>
</feature>
<keyword evidence="1" id="KW-1133">Transmembrane helix</keyword>
<dbReference type="Proteomes" id="UP001432017">
    <property type="component" value="Unassembled WGS sequence"/>
</dbReference>
<dbReference type="EMBL" id="JBAJJM010000011">
    <property type="protein sequence ID" value="MEG9476315.1"/>
    <property type="molecule type" value="Genomic_DNA"/>
</dbReference>
<dbReference type="RefSeq" id="WP_334254393.1">
    <property type="nucleotide sequence ID" value="NZ_JBAJJM010000011.1"/>
</dbReference>
<protein>
    <submittedName>
        <fullName evidence="2">Uncharacterized protein</fullName>
    </submittedName>
</protein>
<proteinExistence type="predicted"/>
<evidence type="ECO:0000313" key="2">
    <source>
        <dbReference type="EMBL" id="MEG9476315.1"/>
    </source>
</evidence>